<protein>
    <submittedName>
        <fullName evidence="4">C-type lectin 37Db-like</fullName>
    </submittedName>
</protein>
<dbReference type="SMART" id="SM00034">
    <property type="entry name" value="CLECT"/>
    <property type="match status" value="1"/>
</dbReference>
<name>A0AB39Z2K2_DROSZ</name>
<feature type="chain" id="PRO_5047475054" evidence="1">
    <location>
        <begin position="21"/>
        <end position="219"/>
    </location>
</feature>
<dbReference type="RefSeq" id="XP_016927458.4">
    <property type="nucleotide sequence ID" value="XM_017071969.4"/>
</dbReference>
<sequence>MWKIVIFLFCTLFASQLCGSTSTDCNVEDLVSQCGGFCFRALWPILDHISYHQESGSNASDINHIATRVQLDKIEKQLVAQQQVLSSLESSQKNIPKNFEQIGSSFYYIERYSQQNWFAARDICRRMGGNLASIRSDAELTALNAKLPSSTEFWLDINDLGKTGAYVSLSSGKQTTFLKWSSGEPSNTSHHCVLLNNLMYDANCDQLTLFICQAGDINE</sequence>
<evidence type="ECO:0000259" key="2">
    <source>
        <dbReference type="PROSITE" id="PS50041"/>
    </source>
</evidence>
<dbReference type="GeneID" id="108008179"/>
<dbReference type="Proteomes" id="UP001652628">
    <property type="component" value="Chromosome 2R"/>
</dbReference>
<dbReference type="InterPro" id="IPR050111">
    <property type="entry name" value="C-type_lectin/snaclec_domain"/>
</dbReference>
<dbReference type="AlphaFoldDB" id="A0AB39Z2K2"/>
<dbReference type="PANTHER" id="PTHR22803">
    <property type="entry name" value="MANNOSE, PHOSPHOLIPASE, LECTIN RECEPTOR RELATED"/>
    <property type="match status" value="1"/>
</dbReference>
<dbReference type="PROSITE" id="PS50041">
    <property type="entry name" value="C_TYPE_LECTIN_2"/>
    <property type="match status" value="1"/>
</dbReference>
<dbReference type="Gene3D" id="3.10.100.10">
    <property type="entry name" value="Mannose-Binding Protein A, subunit A"/>
    <property type="match status" value="1"/>
</dbReference>
<reference evidence="4" key="1">
    <citation type="submission" date="2025-08" db="UniProtKB">
        <authorList>
            <consortium name="RefSeq"/>
        </authorList>
    </citation>
    <scope>IDENTIFICATION</scope>
</reference>
<gene>
    <name evidence="4" type="primary">LOC108008179</name>
</gene>
<keyword evidence="3" id="KW-1185">Reference proteome</keyword>
<dbReference type="SUPFAM" id="SSF56436">
    <property type="entry name" value="C-type lectin-like"/>
    <property type="match status" value="1"/>
</dbReference>
<organism evidence="3 4">
    <name type="scientific">Drosophila suzukii</name>
    <name type="common">Spotted-wing drosophila fruit fly</name>
    <dbReference type="NCBI Taxonomy" id="28584"/>
    <lineage>
        <taxon>Eukaryota</taxon>
        <taxon>Metazoa</taxon>
        <taxon>Ecdysozoa</taxon>
        <taxon>Arthropoda</taxon>
        <taxon>Hexapoda</taxon>
        <taxon>Insecta</taxon>
        <taxon>Pterygota</taxon>
        <taxon>Neoptera</taxon>
        <taxon>Endopterygota</taxon>
        <taxon>Diptera</taxon>
        <taxon>Brachycera</taxon>
        <taxon>Muscomorpha</taxon>
        <taxon>Ephydroidea</taxon>
        <taxon>Drosophilidae</taxon>
        <taxon>Drosophila</taxon>
        <taxon>Sophophora</taxon>
    </lineage>
</organism>
<dbReference type="Pfam" id="PF00059">
    <property type="entry name" value="Lectin_C"/>
    <property type="match status" value="1"/>
</dbReference>
<feature type="signal peptide" evidence="1">
    <location>
        <begin position="1"/>
        <end position="20"/>
    </location>
</feature>
<evidence type="ECO:0000256" key="1">
    <source>
        <dbReference type="SAM" id="SignalP"/>
    </source>
</evidence>
<dbReference type="InterPro" id="IPR016186">
    <property type="entry name" value="C-type_lectin-like/link_sf"/>
</dbReference>
<proteinExistence type="predicted"/>
<dbReference type="InterPro" id="IPR001304">
    <property type="entry name" value="C-type_lectin-like"/>
</dbReference>
<dbReference type="CDD" id="cd00037">
    <property type="entry name" value="CLECT"/>
    <property type="match status" value="1"/>
</dbReference>
<dbReference type="InterPro" id="IPR016187">
    <property type="entry name" value="CTDL_fold"/>
</dbReference>
<feature type="domain" description="C-type lectin" evidence="2">
    <location>
        <begin position="102"/>
        <end position="213"/>
    </location>
</feature>
<keyword evidence="1" id="KW-0732">Signal</keyword>
<evidence type="ECO:0000313" key="3">
    <source>
        <dbReference type="Proteomes" id="UP001652628"/>
    </source>
</evidence>
<evidence type="ECO:0000313" key="4">
    <source>
        <dbReference type="RefSeq" id="XP_016927458.4"/>
    </source>
</evidence>
<accession>A0AB39Z2K2</accession>